<sequence length="327" mass="35528">MKATFPRILACVAVGTLFAHFSTSGIRGEASLAAPVRQSGFRSALPAYRARQTQAFLHSPLFKTSNKSPLRAKVCVAASNTKDPAFALLFDCDGVIVLTEEMHRIAYNRAFEEFDLRINGKPVVWSVEYYDVLQNTIGGGKPKMKWHFAKNGMPASREGPAPQSEEDLSALVDKLQDAKTVFYKSIVTEVASARPGVLELMDEAIANPHIACGICSAATKEGFEKVVNSVVGPDRLSRLDVVMAGDDVTRKKPDPLIYNLAREKIGLSNDKCVVIEDSIVGLKAAKGAGMKCIITYTSSTKDQPFFETGADAVVEDLSNVKLSDIFF</sequence>
<dbReference type="AlphaFoldDB" id="A0A7S0GXK8"/>
<organism evidence="2">
    <name type="scientific">Amorphochlora amoebiformis</name>
    <dbReference type="NCBI Taxonomy" id="1561963"/>
    <lineage>
        <taxon>Eukaryota</taxon>
        <taxon>Sar</taxon>
        <taxon>Rhizaria</taxon>
        <taxon>Cercozoa</taxon>
        <taxon>Chlorarachniophyceae</taxon>
        <taxon>Amorphochlora</taxon>
    </lineage>
</organism>
<gene>
    <name evidence="2" type="ORF">LAMO00422_LOCUS7183</name>
</gene>
<keyword evidence="1" id="KW-0732">Signal</keyword>
<dbReference type="SUPFAM" id="SSF56784">
    <property type="entry name" value="HAD-like"/>
    <property type="match status" value="1"/>
</dbReference>
<dbReference type="InterPro" id="IPR023198">
    <property type="entry name" value="PGP-like_dom2"/>
</dbReference>
<dbReference type="SFLD" id="SFLDG01129">
    <property type="entry name" value="C1.5:_HAD__Beta-PGM__Phosphata"/>
    <property type="match status" value="1"/>
</dbReference>
<dbReference type="InterPro" id="IPR044999">
    <property type="entry name" value="CbbY-like"/>
</dbReference>
<dbReference type="EMBL" id="HBEM01010243">
    <property type="protein sequence ID" value="CAD8443343.1"/>
    <property type="molecule type" value="Transcribed_RNA"/>
</dbReference>
<feature type="chain" id="PRO_5031067928" evidence="1">
    <location>
        <begin position="25"/>
        <end position="327"/>
    </location>
</feature>
<dbReference type="InterPro" id="IPR006439">
    <property type="entry name" value="HAD-SF_hydro_IA"/>
</dbReference>
<dbReference type="PANTHER" id="PTHR42896:SF4">
    <property type="entry name" value="OS08G0485900 PROTEIN"/>
    <property type="match status" value="1"/>
</dbReference>
<dbReference type="Gene3D" id="3.40.50.1000">
    <property type="entry name" value="HAD superfamily/HAD-like"/>
    <property type="match status" value="1"/>
</dbReference>
<protein>
    <submittedName>
        <fullName evidence="2">Uncharacterized protein</fullName>
    </submittedName>
</protein>
<dbReference type="GO" id="GO:0016787">
    <property type="term" value="F:hydrolase activity"/>
    <property type="evidence" value="ECO:0007669"/>
    <property type="project" value="InterPro"/>
</dbReference>
<feature type="signal peptide" evidence="1">
    <location>
        <begin position="1"/>
        <end position="24"/>
    </location>
</feature>
<proteinExistence type="predicted"/>
<dbReference type="Gene3D" id="1.10.150.240">
    <property type="entry name" value="Putative phosphatase, domain 2"/>
    <property type="match status" value="1"/>
</dbReference>
<dbReference type="Pfam" id="PF00702">
    <property type="entry name" value="Hydrolase"/>
    <property type="match status" value="1"/>
</dbReference>
<dbReference type="NCBIfam" id="TIGR01509">
    <property type="entry name" value="HAD-SF-IA-v3"/>
    <property type="match status" value="1"/>
</dbReference>
<dbReference type="InterPro" id="IPR036412">
    <property type="entry name" value="HAD-like_sf"/>
</dbReference>
<reference evidence="2" key="1">
    <citation type="submission" date="2021-01" db="EMBL/GenBank/DDBJ databases">
        <authorList>
            <person name="Corre E."/>
            <person name="Pelletier E."/>
            <person name="Niang G."/>
            <person name="Scheremetjew M."/>
            <person name="Finn R."/>
            <person name="Kale V."/>
            <person name="Holt S."/>
            <person name="Cochrane G."/>
            <person name="Meng A."/>
            <person name="Brown T."/>
            <person name="Cohen L."/>
        </authorList>
    </citation>
    <scope>NUCLEOTIDE SEQUENCE</scope>
    <source>
        <strain evidence="2">CCMP2058</strain>
    </source>
</reference>
<name>A0A7S0GXK8_9EUKA</name>
<dbReference type="InterPro" id="IPR023214">
    <property type="entry name" value="HAD_sf"/>
</dbReference>
<dbReference type="PANTHER" id="PTHR42896">
    <property type="entry name" value="XYLULOSE-1,5-BISPHOSPHATE (XUBP) PHOSPHATASE"/>
    <property type="match status" value="1"/>
</dbReference>
<accession>A0A7S0GXK8</accession>
<evidence type="ECO:0000256" key="1">
    <source>
        <dbReference type="SAM" id="SignalP"/>
    </source>
</evidence>
<evidence type="ECO:0000313" key="2">
    <source>
        <dbReference type="EMBL" id="CAD8443343.1"/>
    </source>
</evidence>
<dbReference type="SFLD" id="SFLDS00003">
    <property type="entry name" value="Haloacid_Dehalogenase"/>
    <property type="match status" value="1"/>
</dbReference>